<evidence type="ECO:0000313" key="2">
    <source>
        <dbReference type="Proteomes" id="UP000266723"/>
    </source>
</evidence>
<proteinExistence type="predicted"/>
<reference evidence="1 2" key="1">
    <citation type="journal article" date="2020" name="BMC Genomics">
        <title>Intraspecific diversification of the crop wild relative Brassica cretica Lam. using demographic model selection.</title>
        <authorList>
            <person name="Kioukis A."/>
            <person name="Michalopoulou V.A."/>
            <person name="Briers L."/>
            <person name="Pirintsos S."/>
            <person name="Studholme D.J."/>
            <person name="Pavlidis P."/>
            <person name="Sarris P.F."/>
        </authorList>
    </citation>
    <scope>NUCLEOTIDE SEQUENCE [LARGE SCALE GENOMIC DNA]</scope>
    <source>
        <strain evidence="2">cv. PFS-1207/04</strain>
    </source>
</reference>
<accession>A0ABQ7BQL6</accession>
<sequence>MLNDSCFTAINDSCFTAINPPLAIDSLLHTSCFTAIDPSQSTSCFTSHHFTKERFKKHTQVQFTVPGMKEATKCIIKKASTVRPEK</sequence>
<dbReference type="EMBL" id="QGKV02000832">
    <property type="protein sequence ID" value="KAF3542199.1"/>
    <property type="molecule type" value="Genomic_DNA"/>
</dbReference>
<name>A0ABQ7BQL6_BRACR</name>
<comment type="caution">
    <text evidence="1">The sequence shown here is derived from an EMBL/GenBank/DDBJ whole genome shotgun (WGS) entry which is preliminary data.</text>
</comment>
<gene>
    <name evidence="1" type="ORF">DY000_02010264</name>
</gene>
<keyword evidence="2" id="KW-1185">Reference proteome</keyword>
<protein>
    <submittedName>
        <fullName evidence="1">Uncharacterized protein</fullName>
    </submittedName>
</protein>
<organism evidence="1 2">
    <name type="scientific">Brassica cretica</name>
    <name type="common">Mustard</name>
    <dbReference type="NCBI Taxonomy" id="69181"/>
    <lineage>
        <taxon>Eukaryota</taxon>
        <taxon>Viridiplantae</taxon>
        <taxon>Streptophyta</taxon>
        <taxon>Embryophyta</taxon>
        <taxon>Tracheophyta</taxon>
        <taxon>Spermatophyta</taxon>
        <taxon>Magnoliopsida</taxon>
        <taxon>eudicotyledons</taxon>
        <taxon>Gunneridae</taxon>
        <taxon>Pentapetalae</taxon>
        <taxon>rosids</taxon>
        <taxon>malvids</taxon>
        <taxon>Brassicales</taxon>
        <taxon>Brassicaceae</taxon>
        <taxon>Brassiceae</taxon>
        <taxon>Brassica</taxon>
    </lineage>
</organism>
<dbReference type="Proteomes" id="UP000266723">
    <property type="component" value="Unassembled WGS sequence"/>
</dbReference>
<evidence type="ECO:0000313" key="1">
    <source>
        <dbReference type="EMBL" id="KAF3542199.1"/>
    </source>
</evidence>